<dbReference type="AlphaFoldDB" id="A0A068Y547"/>
<dbReference type="EMBL" id="LN902843">
    <property type="protein sequence ID" value="CDS37297.1"/>
    <property type="molecule type" value="Genomic_DNA"/>
</dbReference>
<reference evidence="1" key="2">
    <citation type="submission" date="2015-11" db="EMBL/GenBank/DDBJ databases">
        <authorList>
            <person name="Zhang Y."/>
            <person name="Guo Z."/>
        </authorList>
    </citation>
    <scope>NUCLEOTIDE SEQUENCE</scope>
</reference>
<sequence>MPVSVGYHKHNVRLRFAQKKFYRHWGNSDAHGNANRSWFLFTVSIMVGDIKNLPTKIVLKFHRKPCHMLDRNRLT</sequence>
<name>A0A068Y547_ECHMU</name>
<organism evidence="1 2">
    <name type="scientific">Echinococcus multilocularis</name>
    <name type="common">Fox tapeworm</name>
    <dbReference type="NCBI Taxonomy" id="6211"/>
    <lineage>
        <taxon>Eukaryota</taxon>
        <taxon>Metazoa</taxon>
        <taxon>Spiralia</taxon>
        <taxon>Lophotrochozoa</taxon>
        <taxon>Platyhelminthes</taxon>
        <taxon>Cestoda</taxon>
        <taxon>Eucestoda</taxon>
        <taxon>Cyclophyllidea</taxon>
        <taxon>Taeniidae</taxon>
        <taxon>Echinococcus</taxon>
    </lineage>
</organism>
<evidence type="ECO:0000313" key="2">
    <source>
        <dbReference type="Proteomes" id="UP000017246"/>
    </source>
</evidence>
<evidence type="ECO:0000313" key="1">
    <source>
        <dbReference type="EMBL" id="CDS37297.1"/>
    </source>
</evidence>
<proteinExistence type="predicted"/>
<dbReference type="Proteomes" id="UP000017246">
    <property type="component" value="Unassembled WGS sequence"/>
</dbReference>
<accession>A0A068Y547</accession>
<gene>
    <name evidence="1" type="ORF">EmuJ_000453700</name>
</gene>
<keyword evidence="2" id="KW-1185">Reference proteome</keyword>
<protein>
    <submittedName>
        <fullName evidence="1">Uncharacterized protein</fullName>
    </submittedName>
</protein>
<reference evidence="1" key="1">
    <citation type="journal article" date="2013" name="Nature">
        <title>The genomes of four tapeworm species reveal adaptations to parasitism.</title>
        <authorList>
            <person name="Tsai I.J."/>
            <person name="Zarowiecki M."/>
            <person name="Holroyd N."/>
            <person name="Garciarrubio A."/>
            <person name="Sanchez-Flores A."/>
            <person name="Brooks K.L."/>
            <person name="Tracey A."/>
            <person name="Bobes R.J."/>
            <person name="Fragoso G."/>
            <person name="Sciutto E."/>
            <person name="Aslett M."/>
            <person name="Beasley H."/>
            <person name="Bennett H.M."/>
            <person name="Cai J."/>
            <person name="Camicia F."/>
            <person name="Clark R."/>
            <person name="Cucher M."/>
            <person name="De Silva N."/>
            <person name="Day T.A."/>
            <person name="Deplazes P."/>
            <person name="Estrada K."/>
            <person name="Fernandez C."/>
            <person name="Holland P.W."/>
            <person name="Hou J."/>
            <person name="Hu S."/>
            <person name="Huckvale T."/>
            <person name="Hung S.S."/>
            <person name="Kamenetzky L."/>
            <person name="Keane J.A."/>
            <person name="Kiss F."/>
            <person name="Koziol U."/>
            <person name="Lambert O."/>
            <person name="Liu K."/>
            <person name="Luo X."/>
            <person name="Luo Y."/>
            <person name="Macchiaroli N."/>
            <person name="Nichol S."/>
            <person name="Paps J."/>
            <person name="Parkinson J."/>
            <person name="Pouchkina-Stantcheva N."/>
            <person name="Riddiford N."/>
            <person name="Rosenzvit M."/>
            <person name="Salinas G."/>
            <person name="Wasmuth J.D."/>
            <person name="Zamanian M."/>
            <person name="Zheng Y."/>
            <person name="Cai X."/>
            <person name="Soberon X."/>
            <person name="Olson P.D."/>
            <person name="Laclette J.P."/>
            <person name="Brehm K."/>
            <person name="Berriman M."/>
            <person name="Garciarrubio A."/>
            <person name="Bobes R.J."/>
            <person name="Fragoso G."/>
            <person name="Sanchez-Flores A."/>
            <person name="Estrada K."/>
            <person name="Cevallos M.A."/>
            <person name="Morett E."/>
            <person name="Gonzalez V."/>
            <person name="Portillo T."/>
            <person name="Ochoa-Leyva A."/>
            <person name="Jose M.V."/>
            <person name="Sciutto E."/>
            <person name="Landa A."/>
            <person name="Jimenez L."/>
            <person name="Valdes V."/>
            <person name="Carrero J.C."/>
            <person name="Larralde C."/>
            <person name="Morales-Montor J."/>
            <person name="Limon-Lason J."/>
            <person name="Soberon X."/>
            <person name="Laclette J.P."/>
        </authorList>
    </citation>
    <scope>NUCLEOTIDE SEQUENCE [LARGE SCALE GENOMIC DNA]</scope>
</reference>